<evidence type="ECO:0000313" key="2">
    <source>
        <dbReference type="EMBL" id="RKO92371.1"/>
    </source>
</evidence>
<gene>
    <name evidence="2" type="ORF">BDK51DRAFT_52163</name>
</gene>
<protein>
    <submittedName>
        <fullName evidence="2">Uncharacterized protein</fullName>
    </submittedName>
</protein>
<evidence type="ECO:0000256" key="1">
    <source>
        <dbReference type="SAM" id="MobiDB-lite"/>
    </source>
</evidence>
<feature type="region of interest" description="Disordered" evidence="1">
    <location>
        <begin position="420"/>
        <end position="442"/>
    </location>
</feature>
<feature type="region of interest" description="Disordered" evidence="1">
    <location>
        <begin position="37"/>
        <end position="71"/>
    </location>
</feature>
<reference evidence="3" key="1">
    <citation type="journal article" date="2018" name="Nat. Microbiol.">
        <title>Leveraging single-cell genomics to expand the fungal tree of life.</title>
        <authorList>
            <person name="Ahrendt S.R."/>
            <person name="Quandt C.A."/>
            <person name="Ciobanu D."/>
            <person name="Clum A."/>
            <person name="Salamov A."/>
            <person name="Andreopoulos B."/>
            <person name="Cheng J.F."/>
            <person name="Woyke T."/>
            <person name="Pelin A."/>
            <person name="Henrissat B."/>
            <person name="Reynolds N.K."/>
            <person name="Benny G.L."/>
            <person name="Smith M.E."/>
            <person name="James T.Y."/>
            <person name="Grigoriev I.V."/>
        </authorList>
    </citation>
    <scope>NUCLEOTIDE SEQUENCE [LARGE SCALE GENOMIC DNA]</scope>
</reference>
<feature type="compositionally biased region" description="Basic residues" evidence="1">
    <location>
        <begin position="339"/>
        <end position="358"/>
    </location>
</feature>
<name>A0A4P9WHQ7_9FUNG</name>
<dbReference type="EMBL" id="KZ994665">
    <property type="protein sequence ID" value="RKO92371.1"/>
    <property type="molecule type" value="Genomic_DNA"/>
</dbReference>
<accession>A0A4P9WHQ7</accession>
<feature type="region of interest" description="Disordered" evidence="1">
    <location>
        <begin position="1"/>
        <end position="24"/>
    </location>
</feature>
<dbReference type="Proteomes" id="UP000269721">
    <property type="component" value="Unassembled WGS sequence"/>
</dbReference>
<feature type="region of interest" description="Disordered" evidence="1">
    <location>
        <begin position="339"/>
        <end position="380"/>
    </location>
</feature>
<sequence length="442" mass="48856">MRSDKGNDPCKSAGPIVPPAPSLTRKAAPSCYMYTYPDYARPSGSPDTRREAPLTKGDLQKAGGAHVGYSAPSRRTAVGRNIFIIMAPTHDSDSKGVPGSVETGRVLKQRHQGLCLLGPVVVTETLRNQENGCMRRSGGKKSEKLSARMRAIVACERLALAWPHTMSVRPLGQTVGYLPENLVGHASQAGRSTIYEEVGDTEGQTKPERWGREAALIQGMKRSFETYLYLNKKRRPAPGEKRRVGEVEFRRGFALRCRRWLDLPLTSRVQPPLKHDPTKPQNDPISTASTSTCFFPTVHSTTHLLPIACATADGPNPGLRGPFLRSPALPILPVARALPRNHPRHHSRRCMPTRRGARATRPIPSPRKRRESPPAGSSERWWGEDYHRGPIFLLFTGEIDVLGHVVFPIQQYCERARNKRRTVSHNGGSGSRIGPVKLLTVV</sequence>
<proteinExistence type="predicted"/>
<organism evidence="2 3">
    <name type="scientific">Blyttiomyces helicus</name>
    <dbReference type="NCBI Taxonomy" id="388810"/>
    <lineage>
        <taxon>Eukaryota</taxon>
        <taxon>Fungi</taxon>
        <taxon>Fungi incertae sedis</taxon>
        <taxon>Chytridiomycota</taxon>
        <taxon>Chytridiomycota incertae sedis</taxon>
        <taxon>Chytridiomycetes</taxon>
        <taxon>Chytridiomycetes incertae sedis</taxon>
        <taxon>Blyttiomyces</taxon>
    </lineage>
</organism>
<keyword evidence="3" id="KW-1185">Reference proteome</keyword>
<evidence type="ECO:0000313" key="3">
    <source>
        <dbReference type="Proteomes" id="UP000269721"/>
    </source>
</evidence>
<dbReference type="AlphaFoldDB" id="A0A4P9WHQ7"/>